<dbReference type="InterPro" id="IPR001841">
    <property type="entry name" value="Znf_RING"/>
</dbReference>
<evidence type="ECO:0000256" key="14">
    <source>
        <dbReference type="SAM" id="MobiDB-lite"/>
    </source>
</evidence>
<dbReference type="GO" id="GO:0008270">
    <property type="term" value="F:zinc ion binding"/>
    <property type="evidence" value="ECO:0007669"/>
    <property type="project" value="UniProtKB-KW"/>
</dbReference>
<feature type="compositionally biased region" description="Polar residues" evidence="14">
    <location>
        <begin position="246"/>
        <end position="259"/>
    </location>
</feature>
<dbReference type="PANTHER" id="PTHR10126">
    <property type="entry name" value="TATA-BOX BINDING PROTEIN"/>
    <property type="match status" value="1"/>
</dbReference>
<evidence type="ECO:0000256" key="1">
    <source>
        <dbReference type="ARBA" id="ARBA00000900"/>
    </source>
</evidence>
<evidence type="ECO:0000256" key="12">
    <source>
        <dbReference type="ARBA" id="ARBA00023242"/>
    </source>
</evidence>
<evidence type="ECO:0000256" key="5">
    <source>
        <dbReference type="ARBA" id="ARBA00022679"/>
    </source>
</evidence>
<dbReference type="FunFam" id="3.30.310.10:FF:000002">
    <property type="entry name" value="TATA-box-binding protein 2"/>
    <property type="match status" value="1"/>
</dbReference>
<dbReference type="InterPro" id="IPR000814">
    <property type="entry name" value="TBP"/>
</dbReference>
<evidence type="ECO:0000256" key="10">
    <source>
        <dbReference type="ARBA" id="ARBA00023125"/>
    </source>
</evidence>
<feature type="compositionally biased region" description="Acidic residues" evidence="14">
    <location>
        <begin position="267"/>
        <end position="281"/>
    </location>
</feature>
<evidence type="ECO:0000256" key="13">
    <source>
        <dbReference type="PROSITE-ProRule" id="PRU00175"/>
    </source>
</evidence>
<dbReference type="GO" id="GO:0003677">
    <property type="term" value="F:DNA binding"/>
    <property type="evidence" value="ECO:0007669"/>
    <property type="project" value="UniProtKB-KW"/>
</dbReference>
<proteinExistence type="inferred from homology"/>
<feature type="region of interest" description="Disordered" evidence="14">
    <location>
        <begin position="225"/>
        <end position="281"/>
    </location>
</feature>
<dbReference type="GO" id="GO:0006352">
    <property type="term" value="P:DNA-templated transcription initiation"/>
    <property type="evidence" value="ECO:0007669"/>
    <property type="project" value="InterPro"/>
</dbReference>
<keyword evidence="5" id="KW-0808">Transferase</keyword>
<dbReference type="CDD" id="cd04516">
    <property type="entry name" value="TBP_eukaryotes"/>
    <property type="match status" value="1"/>
</dbReference>
<organism evidence="16 17">
    <name type="scientific">Brassica cretica</name>
    <name type="common">Mustard</name>
    <dbReference type="NCBI Taxonomy" id="69181"/>
    <lineage>
        <taxon>Eukaryota</taxon>
        <taxon>Viridiplantae</taxon>
        <taxon>Streptophyta</taxon>
        <taxon>Embryophyta</taxon>
        <taxon>Tracheophyta</taxon>
        <taxon>Spermatophyta</taxon>
        <taxon>Magnoliopsida</taxon>
        <taxon>eudicotyledons</taxon>
        <taxon>Gunneridae</taxon>
        <taxon>Pentapetalae</taxon>
        <taxon>rosids</taxon>
        <taxon>malvids</taxon>
        <taxon>Brassicales</taxon>
        <taxon>Brassicaceae</taxon>
        <taxon>Brassiceae</taxon>
        <taxon>Brassica</taxon>
    </lineage>
</organism>
<dbReference type="InterPro" id="IPR033710">
    <property type="entry name" value="TBP_eukaryotic"/>
</dbReference>
<comment type="subcellular location">
    <subcellularLocation>
        <location evidence="2">Nucleus</location>
    </subcellularLocation>
</comment>
<feature type="compositionally biased region" description="Acidic residues" evidence="14">
    <location>
        <begin position="77"/>
        <end position="90"/>
    </location>
</feature>
<evidence type="ECO:0000256" key="4">
    <source>
        <dbReference type="ARBA" id="ARBA00012483"/>
    </source>
</evidence>
<dbReference type="Gene3D" id="3.30.40.10">
    <property type="entry name" value="Zinc/RING finger domain, C3HC4 (zinc finger)"/>
    <property type="match status" value="1"/>
</dbReference>
<protein>
    <recommendedName>
        <fullName evidence="4">RING-type E3 ubiquitin transferase</fullName>
        <ecNumber evidence="4">2.3.2.27</ecNumber>
    </recommendedName>
</protein>
<evidence type="ECO:0000256" key="2">
    <source>
        <dbReference type="ARBA" id="ARBA00004123"/>
    </source>
</evidence>
<dbReference type="Proteomes" id="UP000712281">
    <property type="component" value="Unassembled WGS sequence"/>
</dbReference>
<keyword evidence="10" id="KW-0238">DNA-binding</keyword>
<evidence type="ECO:0000256" key="6">
    <source>
        <dbReference type="ARBA" id="ARBA00022723"/>
    </source>
</evidence>
<evidence type="ECO:0000259" key="15">
    <source>
        <dbReference type="PROSITE" id="PS50089"/>
    </source>
</evidence>
<evidence type="ECO:0000256" key="11">
    <source>
        <dbReference type="ARBA" id="ARBA00023163"/>
    </source>
</evidence>
<keyword evidence="7 13" id="KW-0863">Zinc-finger</keyword>
<keyword evidence="6" id="KW-0479">Metal-binding</keyword>
<dbReference type="Pfam" id="PF13639">
    <property type="entry name" value="zf-RING_2"/>
    <property type="match status" value="1"/>
</dbReference>
<dbReference type="PROSITE" id="PS50089">
    <property type="entry name" value="ZF_RING_2"/>
    <property type="match status" value="1"/>
</dbReference>
<keyword evidence="12" id="KW-0539">Nucleus</keyword>
<evidence type="ECO:0000256" key="3">
    <source>
        <dbReference type="ARBA" id="ARBA00005560"/>
    </source>
</evidence>
<keyword evidence="11" id="KW-0804">Transcription</keyword>
<dbReference type="PROSITE" id="PS00351">
    <property type="entry name" value="TFIID"/>
    <property type="match status" value="1"/>
</dbReference>
<dbReference type="AlphaFoldDB" id="A0A8S9J7V2"/>
<dbReference type="EMBL" id="QGKW02001660">
    <property type="protein sequence ID" value="KAF2578144.1"/>
    <property type="molecule type" value="Genomic_DNA"/>
</dbReference>
<keyword evidence="8" id="KW-0833">Ubl conjugation pathway</keyword>
<dbReference type="PRINTS" id="PR00686">
    <property type="entry name" value="TIFACTORIID"/>
</dbReference>
<dbReference type="InterPro" id="IPR013083">
    <property type="entry name" value="Znf_RING/FYVE/PHD"/>
</dbReference>
<dbReference type="Gene3D" id="3.30.310.10">
    <property type="entry name" value="TATA-Binding Protein"/>
    <property type="match status" value="2"/>
</dbReference>
<reference evidence="16" key="1">
    <citation type="submission" date="2019-12" db="EMBL/GenBank/DDBJ databases">
        <title>Genome sequencing and annotation of Brassica cretica.</title>
        <authorList>
            <person name="Studholme D.J."/>
            <person name="Sarris P.F."/>
        </authorList>
    </citation>
    <scope>NUCLEOTIDE SEQUENCE</scope>
    <source>
        <strain evidence="16">PFS-001/15</strain>
        <tissue evidence="16">Leaf</tissue>
    </source>
</reference>
<keyword evidence="9" id="KW-0862">Zinc</keyword>
<dbReference type="FunFam" id="3.30.40.10:FF:000022">
    <property type="entry name" value="E3 ubiquitin-protein ligase RING1-like"/>
    <property type="match status" value="1"/>
</dbReference>
<gene>
    <name evidence="16" type="ORF">F2Q68_00006927</name>
</gene>
<accession>A0A8S9J7V2</accession>
<dbReference type="EC" id="2.3.2.27" evidence="4"/>
<dbReference type="GO" id="GO:0005634">
    <property type="term" value="C:nucleus"/>
    <property type="evidence" value="ECO:0007669"/>
    <property type="project" value="UniProtKB-SubCell"/>
</dbReference>
<sequence length="465" mass="52099">MEEEAAVAYWCHMCSRTVDPLIEAEIKCPFCASGFVEEMAEEEEEEQEQEHSPNSLWAPILMQVIDDPSLRTSNQSVDEDTQNNEAENDVDSQLQEILRRRRGRRSVSVMQLLEGDRERAGSLIVVSGGSLSEYFIGPGFEALLQRLTDNDPNRYGTPPAQKEAIEALATVKIQEGALQCSVCLDDFETGVEAKEMPCEHKFHGDCLLPWLELHSSCPVCRYELPSDETKTESERAEPNGDGGGSESSSFASRQGSENSDGSHHPEEEDEEEESDDDDDDGVELSIPWLLSSLFSSSQDSSNPSSVIMRIREPKTTALIFASGKMVCTGAKSEHFSKLAARKVHSLLSQYSLIFFSYSRNTYARIVQKLGFPAKFKDFKIQNIVGSCDVKFPIRLEGLAYSHSAFSSYEPELFPGLIYRMKQPKIVLLIFVSGKIVITGAKMREETYTAFENIYPVLTEFRKIQQ</sequence>
<dbReference type="SUPFAM" id="SSF57850">
    <property type="entry name" value="RING/U-box"/>
    <property type="match status" value="1"/>
</dbReference>
<evidence type="ECO:0000313" key="17">
    <source>
        <dbReference type="Proteomes" id="UP000712281"/>
    </source>
</evidence>
<dbReference type="GO" id="GO:0061630">
    <property type="term" value="F:ubiquitin protein ligase activity"/>
    <property type="evidence" value="ECO:0007669"/>
    <property type="project" value="UniProtKB-EC"/>
</dbReference>
<comment type="caution">
    <text evidence="16">The sequence shown here is derived from an EMBL/GenBank/DDBJ whole genome shotgun (WGS) entry which is preliminary data.</text>
</comment>
<evidence type="ECO:0000256" key="7">
    <source>
        <dbReference type="ARBA" id="ARBA00022771"/>
    </source>
</evidence>
<feature type="domain" description="RING-type" evidence="15">
    <location>
        <begin position="180"/>
        <end position="221"/>
    </location>
</feature>
<dbReference type="InterPro" id="IPR039525">
    <property type="entry name" value="RNF126-like_zinc-ribbon"/>
</dbReference>
<feature type="region of interest" description="Disordered" evidence="14">
    <location>
        <begin position="71"/>
        <end position="92"/>
    </location>
</feature>
<dbReference type="InterPro" id="IPR012295">
    <property type="entry name" value="TBP_dom_sf"/>
</dbReference>
<comment type="similarity">
    <text evidence="3">Belongs to the TBP family.</text>
</comment>
<dbReference type="SMART" id="SM00184">
    <property type="entry name" value="RING"/>
    <property type="match status" value="1"/>
</dbReference>
<name>A0A8S9J7V2_BRACR</name>
<dbReference type="SUPFAM" id="SSF55945">
    <property type="entry name" value="TATA-box binding protein-like"/>
    <property type="match status" value="2"/>
</dbReference>
<feature type="compositionally biased region" description="Basic and acidic residues" evidence="14">
    <location>
        <begin position="227"/>
        <end position="238"/>
    </location>
</feature>
<evidence type="ECO:0000313" key="16">
    <source>
        <dbReference type="EMBL" id="KAF2578144.1"/>
    </source>
</evidence>
<evidence type="ECO:0000256" key="9">
    <source>
        <dbReference type="ARBA" id="ARBA00022833"/>
    </source>
</evidence>
<evidence type="ECO:0000256" key="8">
    <source>
        <dbReference type="ARBA" id="ARBA00022786"/>
    </source>
</evidence>
<dbReference type="InterPro" id="IPR030491">
    <property type="entry name" value="TBP_CS"/>
</dbReference>
<dbReference type="Pfam" id="PF14369">
    <property type="entry name" value="Zn_ribbon_19"/>
    <property type="match status" value="1"/>
</dbReference>
<comment type="catalytic activity">
    <reaction evidence="1">
        <text>S-ubiquitinyl-[E2 ubiquitin-conjugating enzyme]-L-cysteine + [acceptor protein]-L-lysine = [E2 ubiquitin-conjugating enzyme]-L-cysteine + N(6)-ubiquitinyl-[acceptor protein]-L-lysine.</text>
        <dbReference type="EC" id="2.3.2.27"/>
    </reaction>
</comment>
<dbReference type="Pfam" id="PF00352">
    <property type="entry name" value="TBP"/>
    <property type="match status" value="2"/>
</dbReference>